<keyword evidence="3" id="KW-0813">Transport</keyword>
<dbReference type="InterPro" id="IPR024961">
    <property type="entry name" value="T2SS_GspC_N"/>
</dbReference>
<dbReference type="EMBL" id="LIAE01009628">
    <property type="protein sequence ID" value="PAV69027.1"/>
    <property type="molecule type" value="Genomic_DNA"/>
</dbReference>
<evidence type="ECO:0000259" key="13">
    <source>
        <dbReference type="Pfam" id="PF07715"/>
    </source>
</evidence>
<evidence type="ECO:0000256" key="2">
    <source>
        <dbReference type="ARBA" id="ARBA00004533"/>
    </source>
</evidence>
<evidence type="ECO:0000313" key="15">
    <source>
        <dbReference type="EMBL" id="PAV69027.1"/>
    </source>
</evidence>
<proteinExistence type="predicted"/>
<evidence type="ECO:0000256" key="11">
    <source>
        <dbReference type="SAM" id="MobiDB-lite"/>
    </source>
</evidence>
<keyword evidence="6" id="KW-0812">Transmembrane</keyword>
<dbReference type="InterPro" id="IPR000531">
    <property type="entry name" value="Beta-barrel_TonB"/>
</dbReference>
<evidence type="ECO:0000313" key="16">
    <source>
        <dbReference type="Proteomes" id="UP000218231"/>
    </source>
</evidence>
<evidence type="ECO:0000256" key="1">
    <source>
        <dbReference type="ARBA" id="ARBA00004442"/>
    </source>
</evidence>
<feature type="domain" description="Type II secretion system protein GspC N-terminal" evidence="14">
    <location>
        <begin position="1130"/>
        <end position="1246"/>
    </location>
</feature>
<evidence type="ECO:0000256" key="7">
    <source>
        <dbReference type="ARBA" id="ARBA00022927"/>
    </source>
</evidence>
<dbReference type="STRING" id="2018661.A0A2A2K4W8"/>
<feature type="compositionally biased region" description="Basic and acidic residues" evidence="11">
    <location>
        <begin position="1091"/>
        <end position="1109"/>
    </location>
</feature>
<keyword evidence="9" id="KW-0472">Membrane</keyword>
<evidence type="ECO:0000256" key="4">
    <source>
        <dbReference type="ARBA" id="ARBA00022475"/>
    </source>
</evidence>
<keyword evidence="4" id="KW-1003">Cell membrane</keyword>
<keyword evidence="16" id="KW-1185">Reference proteome</keyword>
<dbReference type="Pfam" id="PF11356">
    <property type="entry name" value="T2SSC"/>
    <property type="match status" value="1"/>
</dbReference>
<comment type="subcellular location">
    <subcellularLocation>
        <location evidence="2">Cell inner membrane</location>
    </subcellularLocation>
    <subcellularLocation>
        <location evidence="1">Cell outer membrane</location>
    </subcellularLocation>
</comment>
<gene>
    <name evidence="15" type="ORF">WR25_03072</name>
</gene>
<keyword evidence="7" id="KW-0653">Protein transport</keyword>
<dbReference type="InterPro" id="IPR036034">
    <property type="entry name" value="PDZ_sf"/>
</dbReference>
<dbReference type="Gene3D" id="2.30.30.830">
    <property type="match status" value="1"/>
</dbReference>
<dbReference type="PANTHER" id="PTHR40980">
    <property type="entry name" value="PLUG DOMAIN-CONTAINING PROTEIN"/>
    <property type="match status" value="1"/>
</dbReference>
<dbReference type="Pfam" id="PF00593">
    <property type="entry name" value="TonB_dep_Rec_b-barrel"/>
    <property type="match status" value="1"/>
</dbReference>
<dbReference type="PANTHER" id="PTHR40980:SF5">
    <property type="entry name" value="TONB-DEPENDENT RECEPTOR"/>
    <property type="match status" value="1"/>
</dbReference>
<dbReference type="Pfam" id="PF07715">
    <property type="entry name" value="Plug"/>
    <property type="match status" value="1"/>
</dbReference>
<comment type="caution">
    <text evidence="15">The sequence shown here is derived from an EMBL/GenBank/DDBJ whole genome shotgun (WGS) entry which is preliminary data.</text>
</comment>
<dbReference type="InterPro" id="IPR012910">
    <property type="entry name" value="Plug_dom"/>
</dbReference>
<dbReference type="InterPro" id="IPR037066">
    <property type="entry name" value="Plug_dom_sf"/>
</dbReference>
<feature type="region of interest" description="Disordered" evidence="11">
    <location>
        <begin position="1091"/>
        <end position="1119"/>
    </location>
</feature>
<feature type="domain" description="TonB-dependent receptor plug" evidence="13">
    <location>
        <begin position="19"/>
        <end position="120"/>
    </location>
</feature>
<evidence type="ECO:0000256" key="8">
    <source>
        <dbReference type="ARBA" id="ARBA00022989"/>
    </source>
</evidence>
<dbReference type="SUPFAM" id="SSF50156">
    <property type="entry name" value="PDZ domain-like"/>
    <property type="match status" value="1"/>
</dbReference>
<keyword evidence="5" id="KW-0997">Cell inner membrane</keyword>
<dbReference type="Gene3D" id="2.170.130.10">
    <property type="entry name" value="TonB-dependent receptor, plug domain"/>
    <property type="match status" value="1"/>
</dbReference>
<reference evidence="15 16" key="1">
    <citation type="journal article" date="2017" name="Curr. Biol.">
        <title>Genome architecture and evolution of a unichromosomal asexual nematode.</title>
        <authorList>
            <person name="Fradin H."/>
            <person name="Zegar C."/>
            <person name="Gutwein M."/>
            <person name="Lucas J."/>
            <person name="Kovtun M."/>
            <person name="Corcoran D."/>
            <person name="Baugh L.R."/>
            <person name="Kiontke K."/>
            <person name="Gunsalus K."/>
            <person name="Fitch D.H."/>
            <person name="Piano F."/>
        </authorList>
    </citation>
    <scope>NUCLEOTIDE SEQUENCE [LARGE SCALE GENOMIC DNA]</scope>
    <source>
        <strain evidence="15">PF1309</strain>
    </source>
</reference>
<evidence type="ECO:0000256" key="10">
    <source>
        <dbReference type="ARBA" id="ARBA00023237"/>
    </source>
</evidence>
<dbReference type="SUPFAM" id="SSF56935">
    <property type="entry name" value="Porins"/>
    <property type="match status" value="1"/>
</dbReference>
<dbReference type="Gene3D" id="2.30.42.10">
    <property type="match status" value="1"/>
</dbReference>
<keyword evidence="10" id="KW-0998">Cell outer membrane</keyword>
<evidence type="ECO:0000259" key="12">
    <source>
        <dbReference type="Pfam" id="PF00593"/>
    </source>
</evidence>
<organism evidence="15 16">
    <name type="scientific">Diploscapter pachys</name>
    <dbReference type="NCBI Taxonomy" id="2018661"/>
    <lineage>
        <taxon>Eukaryota</taxon>
        <taxon>Metazoa</taxon>
        <taxon>Ecdysozoa</taxon>
        <taxon>Nematoda</taxon>
        <taxon>Chromadorea</taxon>
        <taxon>Rhabditida</taxon>
        <taxon>Rhabditina</taxon>
        <taxon>Rhabditomorpha</taxon>
        <taxon>Rhabditoidea</taxon>
        <taxon>Rhabditidae</taxon>
        <taxon>Diploscapter</taxon>
    </lineage>
</organism>
<evidence type="ECO:0000259" key="14">
    <source>
        <dbReference type="Pfam" id="PF11356"/>
    </source>
</evidence>
<dbReference type="InterPro" id="IPR036942">
    <property type="entry name" value="Beta-barrel_TonB_sf"/>
</dbReference>
<name>A0A2A2K4W8_9BILA</name>
<evidence type="ECO:0000256" key="6">
    <source>
        <dbReference type="ARBA" id="ARBA00022692"/>
    </source>
</evidence>
<dbReference type="Proteomes" id="UP000218231">
    <property type="component" value="Unassembled WGS sequence"/>
</dbReference>
<dbReference type="OrthoDB" id="10531896at2759"/>
<dbReference type="Gene3D" id="2.40.170.20">
    <property type="entry name" value="TonB-dependent receptor, beta-barrel domain"/>
    <property type="match status" value="1"/>
</dbReference>
<feature type="domain" description="TonB-dependent receptor-like beta-barrel" evidence="12">
    <location>
        <begin position="349"/>
        <end position="730"/>
    </location>
</feature>
<accession>A0A2A2K4W8</accession>
<evidence type="ECO:0000256" key="9">
    <source>
        <dbReference type="ARBA" id="ARBA00023136"/>
    </source>
</evidence>
<sequence>MNGDGADIVVVGRNIPNVVRATPQIVSVLSTADIARTGEGDIAGALTRVTGLSVVGGGFVYVRGLGDRYSSSLLNGSPLPSPEPLRRSVPLDIFPTTIVGSALVQKTYSVNYPGEFGGGVINLTTKAIPDKNFVQVGGSIAADDSTTSELGYTYYGGGADWIGYDDGTRKVPAFIRNAPKGSGIIPAAQVAQLSNASTTLLQRNNQLPANWSGEISGGSVYDIGSSRLGVIASLSASNTFRTRSAVQQDSVSADGTLRNDFRTLLTDNRIVANALIGLGLEFGENTVRWTNVYIHDTLKQARGSAAELYNNASGLRFQQNTNWFERQLIETQLVGEFKITDALKVDARGAYANSKRNAPYERQFDYLCSATTTNGYPITSDGIQQAGGFQCNGAYQVTQRFTPFASIIFSELNEDLWTGQADASYKIDADRPITLSAGYFYQDTKRRSSRLVFNYQTSRGGGTAPGYPYNLLRPDYLLSPDVLNNACPLDGTGACTIQLQFNTQAGAYRYDAKLNVHAGYVQAEAEAFDGLRAVIGVRYEKGDERVTPFGVTTGGTRLRNDYFLPASTLTWNFAPDMQLRASAAKTISRPQFRELAPQQFRDPDSDRLFFGNPLLRDSELYNLEARYEWFFKRDQRFTLAGFYKRIDRPIEQVGFYTGADDRLQTGFTYLPKAVLYGGEIELQKYFPLGDLFAGSDFFATRRALLIANYTYTKSKITADGTCVPNPAVDFRSTGTGLAGCGSKLGPAGLLDRVTNRGPSNLGGNTFQPDIVEHPGIRLDLVARQGVKLLGGEFEIKAEARNLTRTRYNESQTFASGKEVYINRGWGGVSAFNPSPRTRSGVHSAARGEARGSYRPLAALWTPDQVRADGWEPGRGLPPHPLAIPFRDDVFRPRAYLHPLMQRRRIERPVGAAVVPGDELAGFGLDDLVDCLEPGRTAGFGRVEIDHQRPRPVARDRAIAVIVRAIGFEIVGMSLEFLPHRIALPLQRFAMRGVKAGEGGEARLDRLHQRIAREQVARFARAERGVAIGVGDRRRATHRVDLVDQACAGVGVEEVADQEQVELRAGHFLHAGLRQDAAGDRLAFQPIAEQGHIGHGEGHITGHDMPERGRRKEGKAHSTPLTHKRNMACSARLFWTIVTPIAPLGDWRPAEVAVPGRPYDVLAGFDPFFRLGTRAPAQATVTSLQLNLFGIRVDEASGRGSAIVAGPDNVQKSVAVGEEILPGVRLKSVSFDHITIDRGGTAEDLYLVQSDAPGAGAPAAMPATPAGAPIAPPVTDAAPAIKASQIRNEIGFIPRIDGGRISGLVVRPQGSGTLFRTAGLREGDVVTAIGGRPVSGPQDLDRIAADFAGGGSLPITVERGQQTLALALTIAPQ</sequence>
<keyword evidence="8" id="KW-1133">Transmembrane helix</keyword>
<protein>
    <recommendedName>
        <fullName evidence="17">PDZ domain-containing protein</fullName>
    </recommendedName>
</protein>
<evidence type="ECO:0000256" key="5">
    <source>
        <dbReference type="ARBA" id="ARBA00022519"/>
    </source>
</evidence>
<dbReference type="GO" id="GO:0005886">
    <property type="term" value="C:plasma membrane"/>
    <property type="evidence" value="ECO:0007669"/>
    <property type="project" value="UniProtKB-SubCell"/>
</dbReference>
<dbReference type="GO" id="GO:0015031">
    <property type="term" value="P:protein transport"/>
    <property type="evidence" value="ECO:0007669"/>
    <property type="project" value="UniProtKB-KW"/>
</dbReference>
<evidence type="ECO:0000256" key="3">
    <source>
        <dbReference type="ARBA" id="ARBA00022448"/>
    </source>
</evidence>
<evidence type="ECO:0008006" key="17">
    <source>
        <dbReference type="Google" id="ProtNLM"/>
    </source>
</evidence>